<reference evidence="1" key="1">
    <citation type="submission" date="2014-09" db="EMBL/GenBank/DDBJ databases">
        <authorList>
            <person name="Magalhaes I.L.F."/>
            <person name="Oliveira U."/>
            <person name="Santos F.R."/>
            <person name="Vidigal T.H.D.A."/>
            <person name="Brescovit A.D."/>
            <person name="Santos A.J."/>
        </authorList>
    </citation>
    <scope>NUCLEOTIDE SEQUENCE</scope>
    <source>
        <tissue evidence="1">Shoot tissue taken approximately 20 cm above the soil surface</tissue>
    </source>
</reference>
<proteinExistence type="predicted"/>
<dbReference type="EMBL" id="GBRH01249260">
    <property type="protein sequence ID" value="JAD48635.1"/>
    <property type="molecule type" value="Transcribed_RNA"/>
</dbReference>
<dbReference type="AlphaFoldDB" id="A0A0A9AI97"/>
<organism evidence="1">
    <name type="scientific">Arundo donax</name>
    <name type="common">Giant reed</name>
    <name type="synonym">Donax arundinaceus</name>
    <dbReference type="NCBI Taxonomy" id="35708"/>
    <lineage>
        <taxon>Eukaryota</taxon>
        <taxon>Viridiplantae</taxon>
        <taxon>Streptophyta</taxon>
        <taxon>Embryophyta</taxon>
        <taxon>Tracheophyta</taxon>
        <taxon>Spermatophyta</taxon>
        <taxon>Magnoliopsida</taxon>
        <taxon>Liliopsida</taxon>
        <taxon>Poales</taxon>
        <taxon>Poaceae</taxon>
        <taxon>PACMAD clade</taxon>
        <taxon>Arundinoideae</taxon>
        <taxon>Arundineae</taxon>
        <taxon>Arundo</taxon>
    </lineage>
</organism>
<name>A0A0A9AI97_ARUDO</name>
<sequence length="46" mass="5036">MISLGLILSNQPSFFRIFSAFTVCMKGNKSVSVNYCCLLAATTFPN</sequence>
<evidence type="ECO:0000313" key="1">
    <source>
        <dbReference type="EMBL" id="JAD48635.1"/>
    </source>
</evidence>
<reference evidence="1" key="2">
    <citation type="journal article" date="2015" name="Data Brief">
        <title>Shoot transcriptome of the giant reed, Arundo donax.</title>
        <authorList>
            <person name="Barrero R.A."/>
            <person name="Guerrero F.D."/>
            <person name="Moolhuijzen P."/>
            <person name="Goolsby J.A."/>
            <person name="Tidwell J."/>
            <person name="Bellgard S.E."/>
            <person name="Bellgard M.I."/>
        </authorList>
    </citation>
    <scope>NUCLEOTIDE SEQUENCE</scope>
    <source>
        <tissue evidence="1">Shoot tissue taken approximately 20 cm above the soil surface</tissue>
    </source>
</reference>
<protein>
    <submittedName>
        <fullName evidence="1">Uncharacterized protein</fullName>
    </submittedName>
</protein>
<accession>A0A0A9AI97</accession>